<dbReference type="Proteomes" id="UP000823862">
    <property type="component" value="Unassembled WGS sequence"/>
</dbReference>
<gene>
    <name evidence="2" type="ORF">H9950_05165</name>
</gene>
<dbReference type="SUPFAM" id="SSF46894">
    <property type="entry name" value="C-terminal effector domain of the bipartite response regulators"/>
    <property type="match status" value="1"/>
</dbReference>
<organism evidence="2 3">
    <name type="scientific">Candidatus Bacteroides avicola</name>
    <dbReference type="NCBI Taxonomy" id="2838468"/>
    <lineage>
        <taxon>Bacteria</taxon>
        <taxon>Pseudomonadati</taxon>
        <taxon>Bacteroidota</taxon>
        <taxon>Bacteroidia</taxon>
        <taxon>Bacteroidales</taxon>
        <taxon>Bacteroidaceae</taxon>
        <taxon>Bacteroides</taxon>
    </lineage>
</organism>
<dbReference type="Gene3D" id="1.10.10.10">
    <property type="entry name" value="Winged helix-like DNA-binding domain superfamily/Winged helix DNA-binding domain"/>
    <property type="match status" value="1"/>
</dbReference>
<dbReference type="GO" id="GO:0003677">
    <property type="term" value="F:DNA binding"/>
    <property type="evidence" value="ECO:0007669"/>
    <property type="project" value="InterPro"/>
</dbReference>
<keyword evidence="1" id="KW-0472">Membrane</keyword>
<evidence type="ECO:0008006" key="4">
    <source>
        <dbReference type="Google" id="ProtNLM"/>
    </source>
</evidence>
<dbReference type="EMBL" id="DWZI01000029">
    <property type="protein sequence ID" value="HJA85571.1"/>
    <property type="molecule type" value="Genomic_DNA"/>
</dbReference>
<reference evidence="2" key="2">
    <citation type="submission" date="2021-04" db="EMBL/GenBank/DDBJ databases">
        <authorList>
            <person name="Gilroy R."/>
        </authorList>
    </citation>
    <scope>NUCLEOTIDE SEQUENCE</scope>
    <source>
        <strain evidence="2">ChiHjej12B11-9795</strain>
    </source>
</reference>
<sequence>MRQNLRLLIIGLWCGIFLAGIIGYVRYNEQTALWNNRARTALLQTLQENLMRYGSSVAVTCGGIVYPETSQHTGFREVKIETTFGKDTLQVPWEKYSSNIAQDEELQGLSTILVLQDSLCIDSIYGRWKTKLSERGFRGQESLTVRCLDLNTETVTTDTLPAGSLLGDSIAYFTLGVACELELIGWVSLPWFRSLTPEDGGVWCLCLLAGMLPVWFGGKVCRLYRRYRAKEREAAVPECVPVSGQARHSELKDGTRLDPVGHTLQRNGKVVGITPQGALLLKSLLQAGEEPLLQQTLLESLWPDGSGTSQRLYTAVNRLNEALKLLSVYRVRNENGRCCLREESKEEE</sequence>
<dbReference type="InterPro" id="IPR016032">
    <property type="entry name" value="Sig_transdc_resp-reg_C-effctor"/>
</dbReference>
<dbReference type="InterPro" id="IPR036388">
    <property type="entry name" value="WH-like_DNA-bd_sf"/>
</dbReference>
<dbReference type="GO" id="GO:0006355">
    <property type="term" value="P:regulation of DNA-templated transcription"/>
    <property type="evidence" value="ECO:0007669"/>
    <property type="project" value="InterPro"/>
</dbReference>
<evidence type="ECO:0000313" key="2">
    <source>
        <dbReference type="EMBL" id="HJA85571.1"/>
    </source>
</evidence>
<comment type="caution">
    <text evidence="2">The sequence shown here is derived from an EMBL/GenBank/DDBJ whole genome shotgun (WGS) entry which is preliminary data.</text>
</comment>
<feature type="transmembrane region" description="Helical" evidence="1">
    <location>
        <begin position="7"/>
        <end position="27"/>
    </location>
</feature>
<keyword evidence="1" id="KW-1133">Transmembrane helix</keyword>
<name>A0A9D2HW91_9BACE</name>
<keyword evidence="1" id="KW-0812">Transmembrane</keyword>
<reference evidence="2" key="1">
    <citation type="journal article" date="2021" name="PeerJ">
        <title>Extensive microbial diversity within the chicken gut microbiome revealed by metagenomics and culture.</title>
        <authorList>
            <person name="Gilroy R."/>
            <person name="Ravi A."/>
            <person name="Getino M."/>
            <person name="Pursley I."/>
            <person name="Horton D.L."/>
            <person name="Alikhan N.F."/>
            <person name="Baker D."/>
            <person name="Gharbi K."/>
            <person name="Hall N."/>
            <person name="Watson M."/>
            <person name="Adriaenssens E.M."/>
            <person name="Foster-Nyarko E."/>
            <person name="Jarju S."/>
            <person name="Secka A."/>
            <person name="Antonio M."/>
            <person name="Oren A."/>
            <person name="Chaudhuri R.R."/>
            <person name="La Ragione R."/>
            <person name="Hildebrand F."/>
            <person name="Pallen M.J."/>
        </authorList>
    </citation>
    <scope>NUCLEOTIDE SEQUENCE</scope>
    <source>
        <strain evidence="2">ChiHjej12B11-9795</strain>
    </source>
</reference>
<proteinExistence type="predicted"/>
<accession>A0A9D2HW91</accession>
<protein>
    <recommendedName>
        <fullName evidence="4">OmpR/PhoB-type domain-containing protein</fullName>
    </recommendedName>
</protein>
<dbReference type="AlphaFoldDB" id="A0A9D2HW91"/>
<evidence type="ECO:0000313" key="3">
    <source>
        <dbReference type="Proteomes" id="UP000823862"/>
    </source>
</evidence>
<evidence type="ECO:0000256" key="1">
    <source>
        <dbReference type="SAM" id="Phobius"/>
    </source>
</evidence>